<keyword evidence="2" id="KW-1185">Reference proteome</keyword>
<reference evidence="1 2" key="1">
    <citation type="submission" date="2016-11" db="EMBL/GenBank/DDBJ databases">
        <title>Description of two novel members of the family Erysipelotrichaceae: Ileibacterium lipovorans gen. nov., sp. nov. and Dubosiella newyorkensis, gen. nov., sp. nov.</title>
        <authorList>
            <person name="Cox L.M."/>
            <person name="Sohn J."/>
            <person name="Tyrrell K.L."/>
            <person name="Citron D.M."/>
            <person name="Lawson P.A."/>
            <person name="Patel N.B."/>
            <person name="Iizumi T."/>
            <person name="Perez-Perez G.I."/>
            <person name="Goldstein E.J."/>
            <person name="Blaser M.J."/>
        </authorList>
    </citation>
    <scope>NUCLEOTIDE SEQUENCE [LARGE SCALE GENOMIC DNA]</scope>
    <source>
        <strain evidence="1 2">NYU-BL-A3</strain>
    </source>
</reference>
<dbReference type="Proteomes" id="UP000186341">
    <property type="component" value="Unassembled WGS sequence"/>
</dbReference>
<name>A0A1U7NCL4_9FIRM</name>
<dbReference type="AlphaFoldDB" id="A0A1U7NCL4"/>
<feature type="non-terminal residue" evidence="1">
    <location>
        <position position="1"/>
    </location>
</feature>
<evidence type="ECO:0000313" key="1">
    <source>
        <dbReference type="EMBL" id="OLU36388.1"/>
    </source>
</evidence>
<organism evidence="1 2">
    <name type="scientific">Ileibacterium valens</name>
    <dbReference type="NCBI Taxonomy" id="1862668"/>
    <lineage>
        <taxon>Bacteria</taxon>
        <taxon>Bacillati</taxon>
        <taxon>Bacillota</taxon>
        <taxon>Erysipelotrichia</taxon>
        <taxon>Erysipelotrichales</taxon>
        <taxon>Erysipelotrichaceae</taxon>
        <taxon>Ileibacterium</taxon>
    </lineage>
</organism>
<accession>A0A1U7NCL4</accession>
<proteinExistence type="predicted"/>
<comment type="caution">
    <text evidence="1">The sequence shown here is derived from an EMBL/GenBank/DDBJ whole genome shotgun (WGS) entry which is preliminary data.</text>
</comment>
<evidence type="ECO:0000313" key="2">
    <source>
        <dbReference type="Proteomes" id="UP000186341"/>
    </source>
</evidence>
<dbReference type="GeneID" id="82204153"/>
<dbReference type="EMBL" id="MPJW01000275">
    <property type="protein sequence ID" value="OLU36388.1"/>
    <property type="molecule type" value="Genomic_DNA"/>
</dbReference>
<gene>
    <name evidence="1" type="ORF">BO222_12605</name>
</gene>
<sequence>ISGGITCSSLAIHRRIQTQNPPRAASLFPLAEPVSECTLSSANNEQIIHVQLVWLFFLRKHLD</sequence>
<protein>
    <submittedName>
        <fullName evidence="1">Uncharacterized protein</fullName>
    </submittedName>
</protein>
<dbReference type="RefSeq" id="WP_233131269.1">
    <property type="nucleotide sequence ID" value="NZ_MPJW01000275.1"/>
</dbReference>